<feature type="transmembrane region" description="Helical" evidence="1">
    <location>
        <begin position="58"/>
        <end position="76"/>
    </location>
</feature>
<gene>
    <name evidence="2" type="ORF">SPHA_48032</name>
</gene>
<accession>A0A812D686</accession>
<reference evidence="2" key="1">
    <citation type="submission" date="2021-01" db="EMBL/GenBank/DDBJ databases">
        <authorList>
            <person name="Li R."/>
            <person name="Bekaert M."/>
        </authorList>
    </citation>
    <scope>NUCLEOTIDE SEQUENCE</scope>
    <source>
        <strain evidence="2">Farmed</strain>
    </source>
</reference>
<feature type="transmembrane region" description="Helical" evidence="1">
    <location>
        <begin position="7"/>
        <end position="26"/>
    </location>
</feature>
<feature type="transmembrane region" description="Helical" evidence="1">
    <location>
        <begin position="32"/>
        <end position="51"/>
    </location>
</feature>
<dbReference type="AlphaFoldDB" id="A0A812D686"/>
<dbReference type="EMBL" id="CAHIKZ030002655">
    <property type="protein sequence ID" value="CAE1290351.1"/>
    <property type="molecule type" value="Genomic_DNA"/>
</dbReference>
<keyword evidence="1" id="KW-1133">Transmembrane helix</keyword>
<evidence type="ECO:0000313" key="2">
    <source>
        <dbReference type="EMBL" id="CAE1290351.1"/>
    </source>
</evidence>
<evidence type="ECO:0000313" key="3">
    <source>
        <dbReference type="Proteomes" id="UP000597762"/>
    </source>
</evidence>
<feature type="transmembrane region" description="Helical" evidence="1">
    <location>
        <begin position="168"/>
        <end position="186"/>
    </location>
</feature>
<protein>
    <submittedName>
        <fullName evidence="2">Uncharacterized protein</fullName>
    </submittedName>
</protein>
<comment type="caution">
    <text evidence="2">The sequence shown here is derived from an EMBL/GenBank/DDBJ whole genome shotgun (WGS) entry which is preliminary data.</text>
</comment>
<feature type="transmembrane region" description="Helical" evidence="1">
    <location>
        <begin position="140"/>
        <end position="156"/>
    </location>
</feature>
<keyword evidence="1" id="KW-0812">Transmembrane</keyword>
<keyword evidence="1" id="KW-0472">Membrane</keyword>
<name>A0A812D686_ACAPH</name>
<evidence type="ECO:0000256" key="1">
    <source>
        <dbReference type="SAM" id="Phobius"/>
    </source>
</evidence>
<keyword evidence="3" id="KW-1185">Reference proteome</keyword>
<sequence>MRLRALLLLYLIFLDLPLLFVCNSPLSTPAPPFPIALLFILYLSSSHFLFFRHLLLHLFLFLIHLLSLRLLAPPILCTAPQFSAKSLPFIHSFSSSSFLSLPKKATTFFISSLPSPSTTYFVAVFSMFPPFPSHHTTPLFFLYCHFLVLLHLISVRPPPSSSTFHLTLILYFVFFFTSPYVFFFFYILLPSFFYFILRHFLFVISSYYTSSSSFLTSNMLHAFLISFSILTSPPTSSSPLPTSSPLPKSSPLSFYLSSSSFVVSLCAPPLSSNPLPKSILFHRLRHFSLRTLLHSSPPFFHRSSYLPSTIHLLLLRLRRLSLLLF</sequence>
<dbReference type="Proteomes" id="UP000597762">
    <property type="component" value="Unassembled WGS sequence"/>
</dbReference>
<organism evidence="2 3">
    <name type="scientific">Acanthosepion pharaonis</name>
    <name type="common">Pharaoh cuttlefish</name>
    <name type="synonym">Sepia pharaonis</name>
    <dbReference type="NCBI Taxonomy" id="158019"/>
    <lineage>
        <taxon>Eukaryota</taxon>
        <taxon>Metazoa</taxon>
        <taxon>Spiralia</taxon>
        <taxon>Lophotrochozoa</taxon>
        <taxon>Mollusca</taxon>
        <taxon>Cephalopoda</taxon>
        <taxon>Coleoidea</taxon>
        <taxon>Decapodiformes</taxon>
        <taxon>Sepiida</taxon>
        <taxon>Sepiina</taxon>
        <taxon>Sepiidae</taxon>
        <taxon>Acanthosepion</taxon>
    </lineage>
</organism>
<proteinExistence type="predicted"/>